<evidence type="ECO:0000313" key="4">
    <source>
        <dbReference type="Proteomes" id="UP000032300"/>
    </source>
</evidence>
<reference evidence="3 4" key="2">
    <citation type="submission" date="2015-02" db="EMBL/GenBank/DDBJ databases">
        <title>The complete genome of Sphingomonas hengshuiensis sp. WHSC-8 isolated from soil of Hengshui Lake.</title>
        <authorList>
            <person name="Wei S."/>
            <person name="Guo J."/>
            <person name="Su C."/>
            <person name="Wu R."/>
            <person name="Zhang Z."/>
            <person name="Liang K."/>
            <person name="Li H."/>
            <person name="Wang T."/>
            <person name="Liu H."/>
            <person name="Zhang C."/>
            <person name="Li Z."/>
            <person name="Wang Q."/>
            <person name="Meng J."/>
        </authorList>
    </citation>
    <scope>NUCLEOTIDE SEQUENCE [LARGE SCALE GENOMIC DNA]</scope>
    <source>
        <strain evidence="3 4">WHSC-8</strain>
    </source>
</reference>
<evidence type="ECO:0000256" key="2">
    <source>
        <dbReference type="SAM" id="SignalP"/>
    </source>
</evidence>
<dbReference type="OrthoDB" id="7431909at2"/>
<proteinExistence type="predicted"/>
<evidence type="ECO:0000256" key="1">
    <source>
        <dbReference type="SAM" id="MobiDB-lite"/>
    </source>
</evidence>
<feature type="signal peptide" evidence="2">
    <location>
        <begin position="1"/>
        <end position="24"/>
    </location>
</feature>
<dbReference type="EMBL" id="CP010836">
    <property type="protein sequence ID" value="AJP72226.1"/>
    <property type="molecule type" value="Genomic_DNA"/>
</dbReference>
<feature type="compositionally biased region" description="Low complexity" evidence="1">
    <location>
        <begin position="15"/>
        <end position="24"/>
    </location>
</feature>
<sequence length="594" mass="62924">MRAALIALAASTAAASPSASPPHAAETHAAEPAAKPSSQTPTGLPFAAELAQQPAITGPAAWHGDIGATAWAKLAKAKPERRQQTRWNYAVGLIAAGRGPEALGVLDTMRTGDRDLMLVPQFQLARGVALALADHHADALAALETAELAGNPEACTWRMRAHAALGEAVEAVRTINCALPAINARSRDVRAPFVLAAAEAAIAAGQPQPALAWLKLFEDNDSAANALRGRALLALGKLPEGTLRLERALRDADATTKPAIQLALLESRIATHRLPPADAIKQLEVLRYSWRGGETEERALRLQFKLANEAHDLRGSLRAGATLLRWFKLGAESAPMLAALRAMLSATLGPDSGVPLPEAAGLYWDYRELAPAGVEGDALVLRLADRLEAAGLYARAAELLEYQLMQRMQDVAQGPMSVKVAELHILAGKPERAIQALHDTEQPSYSDAMRRDRKRMEAVALHRMGKDEAAMAALDDVGDDDALRAEIQWRAKNWAAFASANEARLPAPRGLSEPSQAAVLRQAVALAMLGREDALKALRARYAAGFAKLPSAEAFDVLTQGAASVDPARIAAAMAAIPEASPAGEIGDLLDATQ</sequence>
<protein>
    <submittedName>
        <fullName evidence="3">Uncharacterized protein</fullName>
    </submittedName>
</protein>
<gene>
    <name evidence="3" type="ORF">TS85_11140</name>
</gene>
<organism evidence="3 4">
    <name type="scientific">Sphingomonas hengshuiensis</name>
    <dbReference type="NCBI Taxonomy" id="1609977"/>
    <lineage>
        <taxon>Bacteria</taxon>
        <taxon>Pseudomonadati</taxon>
        <taxon>Pseudomonadota</taxon>
        <taxon>Alphaproteobacteria</taxon>
        <taxon>Sphingomonadales</taxon>
        <taxon>Sphingomonadaceae</taxon>
        <taxon>Sphingomonas</taxon>
    </lineage>
</organism>
<evidence type="ECO:0000313" key="3">
    <source>
        <dbReference type="EMBL" id="AJP72226.1"/>
    </source>
</evidence>
<reference evidence="3 4" key="1">
    <citation type="journal article" date="2015" name="Int. J. Syst. Evol. Microbiol.">
        <title>Sphingomonas hengshuiensis sp. nov., isolated from lake wetland.</title>
        <authorList>
            <person name="Wei S."/>
            <person name="Wang T."/>
            <person name="Liu H."/>
            <person name="Zhang C."/>
            <person name="Guo J."/>
            <person name="Wang Q."/>
            <person name="Liang K."/>
            <person name="Zhang Z."/>
        </authorList>
    </citation>
    <scope>NUCLEOTIDE SEQUENCE [LARGE SCALE GENOMIC DNA]</scope>
    <source>
        <strain evidence="3 4">WHSC-8</strain>
    </source>
</reference>
<dbReference type="KEGG" id="sphi:TS85_11140"/>
<dbReference type="Proteomes" id="UP000032300">
    <property type="component" value="Chromosome"/>
</dbReference>
<name>A0A7U4J8K0_9SPHN</name>
<dbReference type="RefSeq" id="WP_044332205.1">
    <property type="nucleotide sequence ID" value="NZ_CP010836.1"/>
</dbReference>
<feature type="region of interest" description="Disordered" evidence="1">
    <location>
        <begin position="15"/>
        <end position="44"/>
    </location>
</feature>
<keyword evidence="4" id="KW-1185">Reference proteome</keyword>
<keyword evidence="2" id="KW-0732">Signal</keyword>
<dbReference type="AlphaFoldDB" id="A0A7U4J8K0"/>
<accession>A0A7U4J8K0</accession>
<feature type="chain" id="PRO_5030533318" evidence="2">
    <location>
        <begin position="25"/>
        <end position="594"/>
    </location>
</feature>